<accession>T0ZRR2</accession>
<dbReference type="SUPFAM" id="SSF89095">
    <property type="entry name" value="GatB/YqeY motif"/>
    <property type="match status" value="1"/>
</dbReference>
<dbReference type="InterPro" id="IPR003789">
    <property type="entry name" value="Asn/Gln_tRNA_amidoTrase-B-like"/>
</dbReference>
<dbReference type="InterPro" id="IPR042184">
    <property type="entry name" value="YqeY/Aim41_N"/>
</dbReference>
<sequence length="158" mass="17476">GRFAGRAILLNASPLMSIKERLGEDIKSAMKAHDESRLGTLRYALAAIRQREVDTRRTLDESELIAILDKLIRQHRESAAAFAAGNRVDLVKAAEAEIALVSSYLPPRLSDAERDRIIEQAIDALGAQSLKDMGRVMNRLKEELAGRADLSKVSLEVR</sequence>
<name>T0ZRR2_9ZZZZ</name>
<reference evidence="1" key="2">
    <citation type="journal article" date="2014" name="ISME J.">
        <title>Microbial stratification in low pH oxic and suboxic macroscopic growths along an acid mine drainage.</title>
        <authorList>
            <person name="Mendez-Garcia C."/>
            <person name="Mesa V."/>
            <person name="Sprenger R.R."/>
            <person name="Richter M."/>
            <person name="Diez M.S."/>
            <person name="Solano J."/>
            <person name="Bargiela R."/>
            <person name="Golyshina O.V."/>
            <person name="Manteca A."/>
            <person name="Ramos J.L."/>
            <person name="Gallego J.R."/>
            <person name="Llorente I."/>
            <person name="Martins Dos Santos V.A."/>
            <person name="Jensen O.N."/>
            <person name="Pelaez A.I."/>
            <person name="Sanchez J."/>
            <person name="Ferrer M."/>
        </authorList>
    </citation>
    <scope>NUCLEOTIDE SEQUENCE</scope>
</reference>
<comment type="caution">
    <text evidence="1">The sequence shown here is derived from an EMBL/GenBank/DDBJ whole genome shotgun (WGS) entry which is preliminary data.</text>
</comment>
<dbReference type="InterPro" id="IPR023168">
    <property type="entry name" value="GatB_Yqey_C_2"/>
</dbReference>
<dbReference type="Gene3D" id="1.10.10.410">
    <property type="match status" value="1"/>
</dbReference>
<dbReference type="EMBL" id="AUZZ01006100">
    <property type="protein sequence ID" value="EQD47353.1"/>
    <property type="molecule type" value="Genomic_DNA"/>
</dbReference>
<gene>
    <name evidence="1" type="ORF">B2A_08470</name>
</gene>
<dbReference type="Pfam" id="PF09424">
    <property type="entry name" value="YqeY"/>
    <property type="match status" value="1"/>
</dbReference>
<dbReference type="InterPro" id="IPR019004">
    <property type="entry name" value="YqeY/Aim41"/>
</dbReference>
<organism evidence="1">
    <name type="scientific">mine drainage metagenome</name>
    <dbReference type="NCBI Taxonomy" id="410659"/>
    <lineage>
        <taxon>unclassified sequences</taxon>
        <taxon>metagenomes</taxon>
        <taxon>ecological metagenomes</taxon>
    </lineage>
</organism>
<feature type="non-terminal residue" evidence="1">
    <location>
        <position position="1"/>
    </location>
</feature>
<dbReference type="GO" id="GO:0016884">
    <property type="term" value="F:carbon-nitrogen ligase activity, with glutamine as amido-N-donor"/>
    <property type="evidence" value="ECO:0007669"/>
    <property type="project" value="InterPro"/>
</dbReference>
<evidence type="ECO:0000313" key="1">
    <source>
        <dbReference type="EMBL" id="EQD47353.1"/>
    </source>
</evidence>
<dbReference type="AlphaFoldDB" id="T0ZRR2"/>
<reference evidence="1" key="1">
    <citation type="submission" date="2013-08" db="EMBL/GenBank/DDBJ databases">
        <authorList>
            <person name="Mendez C."/>
            <person name="Richter M."/>
            <person name="Ferrer M."/>
            <person name="Sanchez J."/>
        </authorList>
    </citation>
    <scope>NUCLEOTIDE SEQUENCE</scope>
</reference>
<dbReference type="PANTHER" id="PTHR28055">
    <property type="entry name" value="ALTERED INHERITANCE OF MITOCHONDRIA PROTEIN 41, MITOCHONDRIAL"/>
    <property type="match status" value="1"/>
</dbReference>
<feature type="non-terminal residue" evidence="1">
    <location>
        <position position="158"/>
    </location>
</feature>
<proteinExistence type="predicted"/>
<dbReference type="PANTHER" id="PTHR28055:SF1">
    <property type="entry name" value="ALTERED INHERITANCE OF MITOCHONDRIA PROTEIN 41, MITOCHONDRIAL"/>
    <property type="match status" value="1"/>
</dbReference>
<protein>
    <submittedName>
        <fullName evidence="1">GatB/Yqey domain-containing protein</fullName>
    </submittedName>
</protein>
<dbReference type="Gene3D" id="1.10.1510.10">
    <property type="entry name" value="Uncharacterised protein YqeY/AIM41 PF09424, N-terminal domain"/>
    <property type="match status" value="1"/>
</dbReference>